<name>A0A1K2IHX6_9FLAO</name>
<sequence>MTEIIPAQTGSDYLLIETLADTIWREHYPSIISIKQINYMLKKFNSASAIENQIKEGFLFFYIIYDNIPVGYLSIKIETDYLFLSKFYVLKDFRGKGIGRYAFNFICELAVKFDLSSISLNVNKYNIDSIRAYEKLGFQKVRAMVTDIGKGFIMDDYEMEKTF</sequence>
<feature type="domain" description="N-acetyltransferase" evidence="1">
    <location>
        <begin position="21"/>
        <end position="163"/>
    </location>
</feature>
<dbReference type="STRING" id="369401.SAMN05428642_102404"/>
<evidence type="ECO:0000259" key="1">
    <source>
        <dbReference type="PROSITE" id="PS51186"/>
    </source>
</evidence>
<protein>
    <submittedName>
        <fullName evidence="2">Ribosomal protein S18 acetylase RimI</fullName>
    </submittedName>
</protein>
<dbReference type="Gene3D" id="3.40.630.30">
    <property type="match status" value="1"/>
</dbReference>
<keyword evidence="2" id="KW-0689">Ribosomal protein</keyword>
<evidence type="ECO:0000313" key="2">
    <source>
        <dbReference type="EMBL" id="SFZ91874.1"/>
    </source>
</evidence>
<dbReference type="CDD" id="cd04301">
    <property type="entry name" value="NAT_SF"/>
    <property type="match status" value="1"/>
</dbReference>
<dbReference type="OrthoDB" id="9800604at2"/>
<dbReference type="InterPro" id="IPR000182">
    <property type="entry name" value="GNAT_dom"/>
</dbReference>
<reference evidence="2 3" key="1">
    <citation type="submission" date="2016-10" db="EMBL/GenBank/DDBJ databases">
        <authorList>
            <person name="de Groot N.N."/>
        </authorList>
    </citation>
    <scope>NUCLEOTIDE SEQUENCE [LARGE SCALE GENOMIC DNA]</scope>
    <source>
        <strain evidence="2 3">DSM 18180</strain>
    </source>
</reference>
<dbReference type="InterPro" id="IPR016181">
    <property type="entry name" value="Acyl_CoA_acyltransferase"/>
</dbReference>
<dbReference type="RefSeq" id="WP_072401376.1">
    <property type="nucleotide sequence ID" value="NZ_FPKV01000002.1"/>
</dbReference>
<gene>
    <name evidence="2" type="ORF">SAMN05428642_102404</name>
</gene>
<dbReference type="GO" id="GO:0016747">
    <property type="term" value="F:acyltransferase activity, transferring groups other than amino-acyl groups"/>
    <property type="evidence" value="ECO:0007669"/>
    <property type="project" value="InterPro"/>
</dbReference>
<dbReference type="PROSITE" id="PS51186">
    <property type="entry name" value="GNAT"/>
    <property type="match status" value="1"/>
</dbReference>
<dbReference type="Proteomes" id="UP000182544">
    <property type="component" value="Unassembled WGS sequence"/>
</dbReference>
<dbReference type="GO" id="GO:0005840">
    <property type="term" value="C:ribosome"/>
    <property type="evidence" value="ECO:0007669"/>
    <property type="project" value="UniProtKB-KW"/>
</dbReference>
<dbReference type="SUPFAM" id="SSF55729">
    <property type="entry name" value="Acyl-CoA N-acyltransferases (Nat)"/>
    <property type="match status" value="1"/>
</dbReference>
<organism evidence="2 3">
    <name type="scientific">Flaviramulus basaltis</name>
    <dbReference type="NCBI Taxonomy" id="369401"/>
    <lineage>
        <taxon>Bacteria</taxon>
        <taxon>Pseudomonadati</taxon>
        <taxon>Bacteroidota</taxon>
        <taxon>Flavobacteriia</taxon>
        <taxon>Flavobacteriales</taxon>
        <taxon>Flavobacteriaceae</taxon>
        <taxon>Flaviramulus</taxon>
    </lineage>
</organism>
<dbReference type="EMBL" id="FPKV01000002">
    <property type="protein sequence ID" value="SFZ91874.1"/>
    <property type="molecule type" value="Genomic_DNA"/>
</dbReference>
<keyword evidence="2" id="KW-0687">Ribonucleoprotein</keyword>
<evidence type="ECO:0000313" key="3">
    <source>
        <dbReference type="Proteomes" id="UP000182544"/>
    </source>
</evidence>
<dbReference type="Pfam" id="PF00583">
    <property type="entry name" value="Acetyltransf_1"/>
    <property type="match status" value="1"/>
</dbReference>
<accession>A0A1K2IHX6</accession>
<proteinExistence type="predicted"/>
<keyword evidence="3" id="KW-1185">Reference proteome</keyword>
<dbReference type="AlphaFoldDB" id="A0A1K2IHX6"/>